<sequence length="62" mass="6536">MILNSKLDGCPMCGAGGSYGPQQQGLLAGSGRLVRILRAFLHAGAYQQGQHSLYRNSTAPFA</sequence>
<comment type="caution">
    <text evidence="1">The sequence shown here is derived from an EMBL/GenBank/DDBJ whole genome shotgun (WGS) entry which is preliminary data.</text>
</comment>
<evidence type="ECO:0000313" key="2">
    <source>
        <dbReference type="Proteomes" id="UP000194565"/>
    </source>
</evidence>
<dbReference type="Proteomes" id="UP000194565">
    <property type="component" value="Unassembled WGS sequence"/>
</dbReference>
<gene>
    <name evidence="1" type="ORF">HC62_09795</name>
</gene>
<organism evidence="1 2">
    <name type="scientific">Acetobacter tropicalis</name>
    <dbReference type="NCBI Taxonomy" id="104102"/>
    <lineage>
        <taxon>Bacteria</taxon>
        <taxon>Pseudomonadati</taxon>
        <taxon>Pseudomonadota</taxon>
        <taxon>Alphaproteobacteria</taxon>
        <taxon>Acetobacterales</taxon>
        <taxon>Acetobacteraceae</taxon>
        <taxon>Acetobacter</taxon>
    </lineage>
</organism>
<dbReference type="AlphaFoldDB" id="A0A252A806"/>
<proteinExistence type="predicted"/>
<evidence type="ECO:0000313" key="1">
    <source>
        <dbReference type="EMBL" id="OUI85692.1"/>
    </source>
</evidence>
<accession>A0A252A806</accession>
<dbReference type="EMBL" id="JOMM01000029">
    <property type="protein sequence ID" value="OUI85692.1"/>
    <property type="molecule type" value="Genomic_DNA"/>
</dbReference>
<reference evidence="1 2" key="1">
    <citation type="submission" date="2014-06" db="EMBL/GenBank/DDBJ databases">
        <authorList>
            <person name="Ju J."/>
            <person name="Zhang J."/>
        </authorList>
    </citation>
    <scope>NUCLEOTIDE SEQUENCE [LARGE SCALE GENOMIC DNA]</scope>
    <source>
        <strain evidence="1">DmW_042</strain>
    </source>
</reference>
<protein>
    <submittedName>
        <fullName evidence="1">Uncharacterized protein</fullName>
    </submittedName>
</protein>
<name>A0A252A806_9PROT</name>